<protein>
    <submittedName>
        <fullName evidence="2">Uncharacterized protein</fullName>
    </submittedName>
</protein>
<organism evidence="2 3">
    <name type="scientific">Bradyrhizobium yuanmingense</name>
    <dbReference type="NCBI Taxonomy" id="108015"/>
    <lineage>
        <taxon>Bacteria</taxon>
        <taxon>Pseudomonadati</taxon>
        <taxon>Pseudomonadota</taxon>
        <taxon>Alphaproteobacteria</taxon>
        <taxon>Hyphomicrobiales</taxon>
        <taxon>Nitrobacteraceae</taxon>
        <taxon>Bradyrhizobium</taxon>
    </lineage>
</organism>
<dbReference type="Proteomes" id="UP000051380">
    <property type="component" value="Unassembled WGS sequence"/>
</dbReference>
<feature type="region of interest" description="Disordered" evidence="1">
    <location>
        <begin position="86"/>
        <end position="116"/>
    </location>
</feature>
<dbReference type="AlphaFoldDB" id="A0A0R3CFD8"/>
<evidence type="ECO:0000256" key="1">
    <source>
        <dbReference type="SAM" id="MobiDB-lite"/>
    </source>
</evidence>
<dbReference type="STRING" id="108015.GA0061099_1006322"/>
<evidence type="ECO:0000313" key="3">
    <source>
        <dbReference type="Proteomes" id="UP000051380"/>
    </source>
</evidence>
<gene>
    <name evidence="2" type="ORF">AOQ72_18385</name>
</gene>
<evidence type="ECO:0000313" key="2">
    <source>
        <dbReference type="EMBL" id="KRP96293.1"/>
    </source>
</evidence>
<dbReference type="RefSeq" id="WP_057027552.1">
    <property type="nucleotide sequence ID" value="NZ_LJYF01000026.1"/>
</dbReference>
<proteinExistence type="predicted"/>
<reference evidence="2 3" key="1">
    <citation type="submission" date="2015-09" db="EMBL/GenBank/DDBJ databases">
        <title>Draft Genome Sequence of the Strain BR 3267 (Bradyrhizobium yuanmingense) recommended as inoculant for cowpea in Brazil.</title>
        <authorList>
            <person name="Simoes-Araujo J.L."/>
            <person name="Zilli J.E."/>
        </authorList>
    </citation>
    <scope>NUCLEOTIDE SEQUENCE [LARGE SCALE GENOMIC DNA]</scope>
    <source>
        <strain evidence="2 3">BR3267</strain>
    </source>
</reference>
<name>A0A0R3CFD8_9BRAD</name>
<comment type="caution">
    <text evidence="2">The sequence shown here is derived from an EMBL/GenBank/DDBJ whole genome shotgun (WGS) entry which is preliminary data.</text>
</comment>
<sequence>MLRMALLGLLILLSVGMLSAMELSAPPRRIAATVQPPAEQNASIPASHDALAKADRLEVAAESRAMPTQTASVDNPVAPQDVHVRSFAPTPIVPPRSKPKRIATAEPPKPKPKAFGVKRAATVQRAKAANETEQCRLKAFGGLLKALNLTGCEI</sequence>
<accession>A0A0R3CFD8</accession>
<dbReference type="OrthoDB" id="8253360at2"/>
<dbReference type="EMBL" id="LJYF01000026">
    <property type="protein sequence ID" value="KRP96293.1"/>
    <property type="molecule type" value="Genomic_DNA"/>
</dbReference>